<comment type="catalytic activity">
    <reaction evidence="12">
        <text>Preferential cleavage: (Ac)2-L-Lys-D-Ala-|-D-Ala. Also transpeptidation of peptidyl-alanyl moieties that are N-acyl substituents of D-alanine.</text>
        <dbReference type="EC" id="3.4.16.4"/>
    </reaction>
</comment>
<keyword evidence="10" id="KW-0573">Peptidoglycan synthesis</keyword>
<dbReference type="GO" id="GO:0009002">
    <property type="term" value="F:serine-type D-Ala-D-Ala carboxypeptidase activity"/>
    <property type="evidence" value="ECO:0007669"/>
    <property type="project" value="UniProtKB-EC"/>
</dbReference>
<organism evidence="19 20">
    <name type="scientific">Kroppenstedtia pulmonis</name>
    <dbReference type="NCBI Taxonomy" id="1380685"/>
    <lineage>
        <taxon>Bacteria</taxon>
        <taxon>Bacillati</taxon>
        <taxon>Bacillota</taxon>
        <taxon>Bacilli</taxon>
        <taxon>Bacillales</taxon>
        <taxon>Thermoactinomycetaceae</taxon>
        <taxon>Kroppenstedtia</taxon>
    </lineage>
</organism>
<evidence type="ECO:0000256" key="12">
    <source>
        <dbReference type="ARBA" id="ARBA00034000"/>
    </source>
</evidence>
<comment type="similarity">
    <text evidence="3 15">Belongs to the peptidase S11 family.</text>
</comment>
<evidence type="ECO:0000256" key="4">
    <source>
        <dbReference type="ARBA" id="ARBA00012448"/>
    </source>
</evidence>
<evidence type="ECO:0000256" key="10">
    <source>
        <dbReference type="ARBA" id="ARBA00022984"/>
    </source>
</evidence>
<feature type="domain" description="Peptidase S11 D-Ala-D-Ala carboxypeptidase A C-terminal" evidence="18">
    <location>
        <begin position="268"/>
        <end position="350"/>
    </location>
</feature>
<evidence type="ECO:0000256" key="13">
    <source>
        <dbReference type="PIRSR" id="PIRSR618044-1"/>
    </source>
</evidence>
<reference evidence="19 20" key="1">
    <citation type="submission" date="2020-01" db="EMBL/GenBank/DDBJ databases">
        <authorList>
            <person name="Gulvik C.A."/>
            <person name="Batra D.G."/>
        </authorList>
    </citation>
    <scope>NUCLEOTIDE SEQUENCE [LARGE SCALE GENOMIC DNA]</scope>
    <source>
        <strain evidence="19 20">W9323</strain>
    </source>
</reference>
<keyword evidence="6" id="KW-0645">Protease</keyword>
<keyword evidence="5 19" id="KW-0121">Carboxypeptidase</keyword>
<dbReference type="GO" id="GO:0008360">
    <property type="term" value="P:regulation of cell shape"/>
    <property type="evidence" value="ECO:0007669"/>
    <property type="project" value="UniProtKB-KW"/>
</dbReference>
<dbReference type="GO" id="GO:0009252">
    <property type="term" value="P:peptidoglycan biosynthetic process"/>
    <property type="evidence" value="ECO:0007669"/>
    <property type="project" value="UniProtKB-UniPathway"/>
</dbReference>
<keyword evidence="7 16" id="KW-0732">Signal</keyword>
<dbReference type="InterPro" id="IPR001967">
    <property type="entry name" value="Peptidase_S11_N"/>
</dbReference>
<comment type="pathway">
    <text evidence="2">Cell wall biogenesis; peptidoglycan biosynthesis.</text>
</comment>
<comment type="function">
    <text evidence="1">Removes C-terminal D-alanyl residues from sugar-peptide cell wall precursors.</text>
</comment>
<feature type="binding site" evidence="14">
    <location>
        <position position="221"/>
    </location>
    <ligand>
        <name>substrate</name>
    </ligand>
</feature>
<evidence type="ECO:0000256" key="6">
    <source>
        <dbReference type="ARBA" id="ARBA00022670"/>
    </source>
</evidence>
<dbReference type="EC" id="3.4.16.4" evidence="4"/>
<dbReference type="GO" id="GO:0006508">
    <property type="term" value="P:proteolysis"/>
    <property type="evidence" value="ECO:0007669"/>
    <property type="project" value="UniProtKB-KW"/>
</dbReference>
<gene>
    <name evidence="19" type="ORF">GXN76_07220</name>
</gene>
<dbReference type="AlphaFoldDB" id="A0A7D3Y4G9"/>
<dbReference type="InterPro" id="IPR018044">
    <property type="entry name" value="Peptidase_S11"/>
</dbReference>
<dbReference type="PRINTS" id="PR00725">
    <property type="entry name" value="DADACBPTASE1"/>
</dbReference>
<evidence type="ECO:0000256" key="15">
    <source>
        <dbReference type="RuleBase" id="RU004016"/>
    </source>
</evidence>
<dbReference type="GO" id="GO:0071555">
    <property type="term" value="P:cell wall organization"/>
    <property type="evidence" value="ECO:0007669"/>
    <property type="project" value="UniProtKB-KW"/>
</dbReference>
<feature type="active site" description="Proton acceptor" evidence="13">
    <location>
        <position position="62"/>
    </location>
</feature>
<evidence type="ECO:0000256" key="2">
    <source>
        <dbReference type="ARBA" id="ARBA00004752"/>
    </source>
</evidence>
<dbReference type="InterPro" id="IPR015956">
    <property type="entry name" value="Peniciliin-bd_prot_C_sf"/>
</dbReference>
<evidence type="ECO:0000256" key="8">
    <source>
        <dbReference type="ARBA" id="ARBA00022801"/>
    </source>
</evidence>
<feature type="active site" description="Acyl-ester intermediate" evidence="13">
    <location>
        <position position="59"/>
    </location>
</feature>
<evidence type="ECO:0000259" key="18">
    <source>
        <dbReference type="Pfam" id="PF07943"/>
    </source>
</evidence>
<evidence type="ECO:0000313" key="19">
    <source>
        <dbReference type="EMBL" id="QKG84285.1"/>
    </source>
</evidence>
<keyword evidence="20" id="KW-1185">Reference proteome</keyword>
<proteinExistence type="inferred from homology"/>
<evidence type="ECO:0000256" key="11">
    <source>
        <dbReference type="ARBA" id="ARBA00023316"/>
    </source>
</evidence>
<accession>A0A7D3Y4G9</accession>
<dbReference type="KEGG" id="kpul:GXN76_07220"/>
<name>A0A7D3Y4G9_9BACL</name>
<dbReference type="InterPro" id="IPR012338">
    <property type="entry name" value="Beta-lactam/transpept-like"/>
</dbReference>
<sequence>MRRMTLLIILIFTVVQSAGKVQAQENPPELSARTAALIDVESGRLLYEKKAEKQMRIASLTKIMTAIVAIENGSLKQLVTVGPNAVGVEGSSIYLKQGEKIPLESLLYGLMLRSGNDAAVAIAEHIGGSVEGFVFKMNEKAEFIGLNGTHFQNPSGLDSPGHYSTAQDMAKLTAYALRNQTFQKIVSTPVKTVPWPGEKWHRKWYNKNKILRLYSGANGVKTGYTKLSKRTLVASASRNGRQLATVTLNASDDWNDSMLLLEYGFRHFQKVKLINRGKVFPTQPDRKGKFKVVARSDFIYPLKPEERKKVQIKPIMMVPLKKVDREGLKVGKAWIYLDEQPVGSVDLITEMMAEKAEKTAFSDWWRIFAQVVGREG</sequence>
<evidence type="ECO:0000256" key="9">
    <source>
        <dbReference type="ARBA" id="ARBA00022960"/>
    </source>
</evidence>
<dbReference type="Gene3D" id="2.30.140.30">
    <property type="match status" value="1"/>
</dbReference>
<keyword evidence="11" id="KW-0961">Cell wall biogenesis/degradation</keyword>
<feature type="domain" description="Peptidase S11 D-alanyl-D-alanine carboxypeptidase A N-terminal" evidence="17">
    <location>
        <begin position="24"/>
        <end position="251"/>
    </location>
</feature>
<dbReference type="SUPFAM" id="SSF56601">
    <property type="entry name" value="beta-lactamase/transpeptidase-like"/>
    <property type="match status" value="1"/>
</dbReference>
<evidence type="ECO:0000256" key="5">
    <source>
        <dbReference type="ARBA" id="ARBA00022645"/>
    </source>
</evidence>
<feature type="signal peptide" evidence="16">
    <location>
        <begin position="1"/>
        <end position="23"/>
    </location>
</feature>
<evidence type="ECO:0000256" key="14">
    <source>
        <dbReference type="PIRSR" id="PIRSR618044-2"/>
    </source>
</evidence>
<dbReference type="UniPathway" id="UPA00219"/>
<dbReference type="SUPFAM" id="SSF69189">
    <property type="entry name" value="Penicillin-binding protein associated domain"/>
    <property type="match status" value="1"/>
</dbReference>
<evidence type="ECO:0000259" key="17">
    <source>
        <dbReference type="Pfam" id="PF00768"/>
    </source>
</evidence>
<feature type="active site" evidence="13">
    <location>
        <position position="114"/>
    </location>
</feature>
<feature type="chain" id="PRO_5028903842" description="serine-type D-Ala-D-Ala carboxypeptidase" evidence="16">
    <location>
        <begin position="24"/>
        <end position="376"/>
    </location>
</feature>
<dbReference type="InterPro" id="IPR012907">
    <property type="entry name" value="Peptidase_S11_C"/>
</dbReference>
<keyword evidence="8" id="KW-0378">Hydrolase</keyword>
<evidence type="ECO:0000313" key="20">
    <source>
        <dbReference type="Proteomes" id="UP000503088"/>
    </source>
</evidence>
<dbReference type="Pfam" id="PF07943">
    <property type="entry name" value="PBP5_C"/>
    <property type="match status" value="1"/>
</dbReference>
<dbReference type="PANTHER" id="PTHR21581:SF33">
    <property type="entry name" value="D-ALANYL-D-ALANINE CARBOXYPEPTIDASE DACB"/>
    <property type="match status" value="1"/>
</dbReference>
<evidence type="ECO:0000256" key="1">
    <source>
        <dbReference type="ARBA" id="ARBA00003217"/>
    </source>
</evidence>
<protein>
    <recommendedName>
        <fullName evidence="4">serine-type D-Ala-D-Ala carboxypeptidase</fullName>
        <ecNumber evidence="4">3.4.16.4</ecNumber>
    </recommendedName>
</protein>
<dbReference type="Proteomes" id="UP000503088">
    <property type="component" value="Chromosome"/>
</dbReference>
<dbReference type="EMBL" id="CP048104">
    <property type="protein sequence ID" value="QKG84285.1"/>
    <property type="molecule type" value="Genomic_DNA"/>
</dbReference>
<evidence type="ECO:0000256" key="16">
    <source>
        <dbReference type="SAM" id="SignalP"/>
    </source>
</evidence>
<dbReference type="Pfam" id="PF00768">
    <property type="entry name" value="Peptidase_S11"/>
    <property type="match status" value="1"/>
</dbReference>
<dbReference type="Gene3D" id="3.40.710.10">
    <property type="entry name" value="DD-peptidase/beta-lactamase superfamily"/>
    <property type="match status" value="1"/>
</dbReference>
<evidence type="ECO:0000256" key="3">
    <source>
        <dbReference type="ARBA" id="ARBA00007164"/>
    </source>
</evidence>
<evidence type="ECO:0000256" key="7">
    <source>
        <dbReference type="ARBA" id="ARBA00022729"/>
    </source>
</evidence>
<dbReference type="PANTHER" id="PTHR21581">
    <property type="entry name" value="D-ALANYL-D-ALANINE CARBOXYPEPTIDASE"/>
    <property type="match status" value="1"/>
</dbReference>
<keyword evidence="9" id="KW-0133">Cell shape</keyword>